<protein>
    <submittedName>
        <fullName evidence="1">Uncharacterized protein</fullName>
    </submittedName>
</protein>
<comment type="caution">
    <text evidence="1">The sequence shown here is derived from an EMBL/GenBank/DDBJ whole genome shotgun (WGS) entry which is preliminary data.</text>
</comment>
<organism evidence="1 2">
    <name type="scientific">Ancylostoma ceylanicum</name>
    <dbReference type="NCBI Taxonomy" id="53326"/>
    <lineage>
        <taxon>Eukaryota</taxon>
        <taxon>Metazoa</taxon>
        <taxon>Ecdysozoa</taxon>
        <taxon>Nematoda</taxon>
        <taxon>Chromadorea</taxon>
        <taxon>Rhabditida</taxon>
        <taxon>Rhabditina</taxon>
        <taxon>Rhabditomorpha</taxon>
        <taxon>Strongyloidea</taxon>
        <taxon>Ancylostomatidae</taxon>
        <taxon>Ancylostomatinae</taxon>
        <taxon>Ancylostoma</taxon>
    </lineage>
</organism>
<dbReference type="Proteomes" id="UP000024635">
    <property type="component" value="Unassembled WGS sequence"/>
</dbReference>
<reference evidence="2" key="1">
    <citation type="journal article" date="2015" name="Nat. Genet.">
        <title>The genome and transcriptome of the zoonotic hookworm Ancylostoma ceylanicum identify infection-specific gene families.</title>
        <authorList>
            <person name="Schwarz E.M."/>
            <person name="Hu Y."/>
            <person name="Antoshechkin I."/>
            <person name="Miller M.M."/>
            <person name="Sternberg P.W."/>
            <person name="Aroian R.V."/>
        </authorList>
    </citation>
    <scope>NUCLEOTIDE SEQUENCE</scope>
    <source>
        <strain evidence="2">HY135</strain>
    </source>
</reference>
<dbReference type="AlphaFoldDB" id="A0A016VYB1"/>
<name>A0A016VYB1_9BILA</name>
<proteinExistence type="predicted"/>
<accession>A0A016VYB1</accession>
<sequence>MLSFKLLTEWGGREKDPQRAPAKLTSNKMEKLYGRSHRSSRDLILFDTTPFYEGFRDEELIFNDGTARNVKEIHERTLKIHTDVSVQACR</sequence>
<evidence type="ECO:0000313" key="1">
    <source>
        <dbReference type="EMBL" id="EYC32544.1"/>
    </source>
</evidence>
<evidence type="ECO:0000313" key="2">
    <source>
        <dbReference type="Proteomes" id="UP000024635"/>
    </source>
</evidence>
<gene>
    <name evidence="1" type="primary">Acey_s0003.g1642</name>
    <name evidence="1" type="ORF">Y032_0003g1642</name>
</gene>
<keyword evidence="2" id="KW-1185">Reference proteome</keyword>
<dbReference type="EMBL" id="JARK01001339">
    <property type="protein sequence ID" value="EYC32544.1"/>
    <property type="molecule type" value="Genomic_DNA"/>
</dbReference>